<protein>
    <submittedName>
        <fullName evidence="4">ABC transport system substrate-binding protein</fullName>
    </submittedName>
</protein>
<feature type="domain" description="Mce/MlaD" evidence="2">
    <location>
        <begin position="41"/>
        <end position="113"/>
    </location>
</feature>
<dbReference type="InterPro" id="IPR003399">
    <property type="entry name" value="Mce/MlaD"/>
</dbReference>
<dbReference type="EMBL" id="CP002000">
    <property type="protein sequence ID" value="ADJ43587.1"/>
    <property type="molecule type" value="Genomic_DNA"/>
</dbReference>
<evidence type="ECO:0000313" key="5">
    <source>
        <dbReference type="Proteomes" id="UP000000328"/>
    </source>
</evidence>
<dbReference type="PATRIC" id="fig|749927.5.peg.1833"/>
<keyword evidence="1" id="KW-0472">Membrane</keyword>
<gene>
    <name evidence="4" type="ordered locus">AMED_1776</name>
</gene>
<keyword evidence="1" id="KW-1133">Transmembrane helix</keyword>
<dbReference type="Proteomes" id="UP000000328">
    <property type="component" value="Chromosome"/>
</dbReference>
<dbReference type="InterPro" id="IPR052336">
    <property type="entry name" value="MlaD_Phospholipid_Transporter"/>
</dbReference>
<dbReference type="PANTHER" id="PTHR33371">
    <property type="entry name" value="INTERMEMBRANE PHOSPHOLIPID TRANSPORT SYSTEM BINDING PROTEIN MLAD-RELATED"/>
    <property type="match status" value="1"/>
</dbReference>
<evidence type="ECO:0000256" key="1">
    <source>
        <dbReference type="SAM" id="Phobius"/>
    </source>
</evidence>
<evidence type="ECO:0000313" key="4">
    <source>
        <dbReference type="EMBL" id="ADJ43587.1"/>
    </source>
</evidence>
<feature type="domain" description="Mammalian cell entry C-terminal" evidence="3">
    <location>
        <begin position="120"/>
        <end position="297"/>
    </location>
</feature>
<feature type="transmembrane region" description="Helical" evidence="1">
    <location>
        <begin position="12"/>
        <end position="35"/>
    </location>
</feature>
<dbReference type="PANTHER" id="PTHR33371:SF4">
    <property type="entry name" value="INTERMEMBRANE PHOSPHOLIPID TRANSPORT SYSTEM BINDING PROTEIN MLAD"/>
    <property type="match status" value="1"/>
</dbReference>
<dbReference type="InterPro" id="IPR024516">
    <property type="entry name" value="Mce_C"/>
</dbReference>
<dbReference type="GeneID" id="92869565"/>
<reference evidence="4 5" key="1">
    <citation type="journal article" date="2010" name="Cell Res.">
        <title>Complete genome sequence of the rifamycin SV-producing Amycolatopsis mediterranei U32 revealed its genetic characteristics in phylogeny and metabolism.</title>
        <authorList>
            <person name="Zhao W."/>
            <person name="Zhong Y."/>
            <person name="Yuan H."/>
            <person name="Wang J."/>
            <person name="Zheng H."/>
            <person name="Wang Y."/>
            <person name="Cen X."/>
            <person name="Xu F."/>
            <person name="Bai J."/>
            <person name="Han X."/>
            <person name="Lu G."/>
            <person name="Zhu Y."/>
            <person name="Shao Z."/>
            <person name="Yan H."/>
            <person name="Li C."/>
            <person name="Peng N."/>
            <person name="Zhang Z."/>
            <person name="Zhang Y."/>
            <person name="Lin W."/>
            <person name="Fan Y."/>
            <person name="Qin Z."/>
            <person name="Hu Y."/>
            <person name="Zhu B."/>
            <person name="Wang S."/>
            <person name="Ding X."/>
            <person name="Zhao G.P."/>
        </authorList>
    </citation>
    <scope>NUCLEOTIDE SEQUENCE [LARGE SCALE GENOMIC DNA]</scope>
    <source>
        <strain evidence="5">U-32</strain>
    </source>
</reference>
<dbReference type="InterPro" id="IPR005693">
    <property type="entry name" value="Mce"/>
</dbReference>
<dbReference type="RefSeq" id="WP_013223670.1">
    <property type="nucleotide sequence ID" value="NC_014318.1"/>
</dbReference>
<name>A0A0H3CY60_AMYMU</name>
<evidence type="ECO:0000259" key="2">
    <source>
        <dbReference type="Pfam" id="PF02470"/>
    </source>
</evidence>
<dbReference type="Pfam" id="PF02470">
    <property type="entry name" value="MlaD"/>
    <property type="match status" value="1"/>
</dbReference>
<keyword evidence="1" id="KW-0812">Transmembrane</keyword>
<dbReference type="GO" id="GO:0005576">
    <property type="term" value="C:extracellular region"/>
    <property type="evidence" value="ECO:0007669"/>
    <property type="project" value="TreeGrafter"/>
</dbReference>
<dbReference type="HOGENOM" id="CLU_044068_0_1_11"/>
<dbReference type="Pfam" id="PF11887">
    <property type="entry name" value="Mce4_CUP1"/>
    <property type="match status" value="1"/>
</dbReference>
<accession>A0A0H3CY60</accession>
<sequence>MSALTTTRAGVLASRFVAAALLLALVVTAALWWVFSGSGQHHVTAFFTRAVGVYPGSDVRVLGVRIGQVDAVAPRGEQVQVDMSIDGSVGVAEDTTLLVIAPSVVADRYLQFAKPARGGPRLPDGATIPIQRTATPVELDQLYASLDTISKALGPNGANAQGALSDLLKTGAQNLQGNGRTVNDSVRNFAQLARTLAGNSSDLFGTVSELQQFTTMLATNDSQVSNVNQQLAQISGTLAANSGELAQALDGLGRALADVQGFIRDNRGALKANVDNLVTTTRTLVEQRASLAETLDVAPLAVTNVLDAVDPATGRLLGRGTFDYYLQPPLPLPVTGDTYTNGGGR</sequence>
<dbReference type="NCBIfam" id="TIGR00996">
    <property type="entry name" value="Mtu_fam_mce"/>
    <property type="match status" value="1"/>
</dbReference>
<dbReference type="OrthoDB" id="4516955at2"/>
<proteinExistence type="predicted"/>
<dbReference type="AlphaFoldDB" id="A0A0H3CY60"/>
<dbReference type="eggNOG" id="COG1463">
    <property type="taxonomic scope" value="Bacteria"/>
</dbReference>
<evidence type="ECO:0000259" key="3">
    <source>
        <dbReference type="Pfam" id="PF11887"/>
    </source>
</evidence>
<dbReference type="KEGG" id="amd:AMED_1776"/>
<organism evidence="4 5">
    <name type="scientific">Amycolatopsis mediterranei (strain U-32)</name>
    <dbReference type="NCBI Taxonomy" id="749927"/>
    <lineage>
        <taxon>Bacteria</taxon>
        <taxon>Bacillati</taxon>
        <taxon>Actinomycetota</taxon>
        <taxon>Actinomycetes</taxon>
        <taxon>Pseudonocardiales</taxon>
        <taxon>Pseudonocardiaceae</taxon>
        <taxon>Amycolatopsis</taxon>
    </lineage>
</organism>